<evidence type="ECO:0000256" key="2">
    <source>
        <dbReference type="ARBA" id="ARBA00006810"/>
    </source>
</evidence>
<keyword evidence="5 11" id="KW-0812">Transmembrane</keyword>
<dbReference type="Pfam" id="PF00119">
    <property type="entry name" value="ATP-synt_A"/>
    <property type="match status" value="1"/>
</dbReference>
<comment type="similarity">
    <text evidence="2 11 12">Belongs to the ATPase A chain family.</text>
</comment>
<evidence type="ECO:0000256" key="5">
    <source>
        <dbReference type="ARBA" id="ARBA00022692"/>
    </source>
</evidence>
<keyword evidence="10 11" id="KW-0066">ATP synthesis</keyword>
<evidence type="ECO:0000256" key="9">
    <source>
        <dbReference type="ARBA" id="ARBA00023136"/>
    </source>
</evidence>
<comment type="function">
    <text evidence="11 12">Key component of the proton channel; it plays a direct role in the translocation of protons across the membrane.</text>
</comment>
<dbReference type="GO" id="GO:0005886">
    <property type="term" value="C:plasma membrane"/>
    <property type="evidence" value="ECO:0007669"/>
    <property type="project" value="UniProtKB-SubCell"/>
</dbReference>
<dbReference type="CDD" id="cd00310">
    <property type="entry name" value="ATP-synt_Fo_a_6"/>
    <property type="match status" value="1"/>
</dbReference>
<dbReference type="PRINTS" id="PR00123">
    <property type="entry name" value="ATPASEA"/>
</dbReference>
<dbReference type="InterPro" id="IPR035908">
    <property type="entry name" value="F0_ATP_A_sf"/>
</dbReference>
<keyword evidence="4 11" id="KW-0138">CF(0)</keyword>
<keyword evidence="9 11" id="KW-0472">Membrane</keyword>
<dbReference type="Proteomes" id="UP000176364">
    <property type="component" value="Unassembled WGS sequence"/>
</dbReference>
<dbReference type="PANTHER" id="PTHR42823">
    <property type="entry name" value="ATP SYNTHASE SUBUNIT A, CHLOROPLASTIC"/>
    <property type="match status" value="1"/>
</dbReference>
<organism evidence="13 14">
    <name type="scientific">Candidatus Beckwithbacteria bacterium RIFCSPLOWO2_02_FULL_47_23</name>
    <dbReference type="NCBI Taxonomy" id="1797463"/>
    <lineage>
        <taxon>Bacteria</taxon>
        <taxon>Candidatus Beckwithiibacteriota</taxon>
    </lineage>
</organism>
<dbReference type="SUPFAM" id="SSF81336">
    <property type="entry name" value="F1F0 ATP synthase subunit A"/>
    <property type="match status" value="1"/>
</dbReference>
<dbReference type="InterPro" id="IPR045082">
    <property type="entry name" value="ATP_syn_F0_a_bact/chloroplast"/>
</dbReference>
<keyword evidence="3 11" id="KW-0813">Transport</keyword>
<feature type="transmembrane region" description="Helical" evidence="11">
    <location>
        <begin position="121"/>
        <end position="143"/>
    </location>
</feature>
<comment type="subcellular location">
    <subcellularLocation>
        <location evidence="11 12">Cell membrane</location>
        <topology evidence="11 12">Multi-pass membrane protein</topology>
    </subcellularLocation>
    <subcellularLocation>
        <location evidence="1">Membrane</location>
        <topology evidence="1">Multi-pass membrane protein</topology>
    </subcellularLocation>
</comment>
<accession>A0A1F5E268</accession>
<evidence type="ECO:0000256" key="10">
    <source>
        <dbReference type="ARBA" id="ARBA00023310"/>
    </source>
</evidence>
<dbReference type="GO" id="GO:0045259">
    <property type="term" value="C:proton-transporting ATP synthase complex"/>
    <property type="evidence" value="ECO:0007669"/>
    <property type="project" value="UniProtKB-KW"/>
</dbReference>
<keyword evidence="6 11" id="KW-0375">Hydrogen ion transport</keyword>
<proteinExistence type="inferred from homology"/>
<gene>
    <name evidence="11" type="primary">atpB</name>
    <name evidence="13" type="ORF">A3I57_03110</name>
</gene>
<evidence type="ECO:0000313" key="14">
    <source>
        <dbReference type="Proteomes" id="UP000176364"/>
    </source>
</evidence>
<evidence type="ECO:0000256" key="7">
    <source>
        <dbReference type="ARBA" id="ARBA00022989"/>
    </source>
</evidence>
<comment type="caution">
    <text evidence="13">The sequence shown here is derived from an EMBL/GenBank/DDBJ whole genome shotgun (WGS) entry which is preliminary data.</text>
</comment>
<keyword evidence="7 11" id="KW-1133">Transmembrane helix</keyword>
<evidence type="ECO:0000256" key="3">
    <source>
        <dbReference type="ARBA" id="ARBA00022448"/>
    </source>
</evidence>
<dbReference type="HAMAP" id="MF_01393">
    <property type="entry name" value="ATP_synth_a_bact"/>
    <property type="match status" value="1"/>
</dbReference>
<dbReference type="InterPro" id="IPR000568">
    <property type="entry name" value="ATP_synth_F0_asu"/>
</dbReference>
<reference evidence="13 14" key="1">
    <citation type="journal article" date="2016" name="Nat. Commun.">
        <title>Thousands of microbial genomes shed light on interconnected biogeochemical processes in an aquifer system.</title>
        <authorList>
            <person name="Anantharaman K."/>
            <person name="Brown C.T."/>
            <person name="Hug L.A."/>
            <person name="Sharon I."/>
            <person name="Castelle C.J."/>
            <person name="Probst A.J."/>
            <person name="Thomas B.C."/>
            <person name="Singh A."/>
            <person name="Wilkins M.J."/>
            <person name="Karaoz U."/>
            <person name="Brodie E.L."/>
            <person name="Williams K.H."/>
            <person name="Hubbard S.S."/>
            <person name="Banfield J.F."/>
        </authorList>
    </citation>
    <scope>NUCLEOTIDE SEQUENCE [LARGE SCALE GENOMIC DNA]</scope>
</reference>
<dbReference type="AlphaFoldDB" id="A0A1F5E268"/>
<feature type="transmembrane region" description="Helical" evidence="11">
    <location>
        <begin position="185"/>
        <end position="210"/>
    </location>
</feature>
<evidence type="ECO:0000256" key="6">
    <source>
        <dbReference type="ARBA" id="ARBA00022781"/>
    </source>
</evidence>
<sequence>MSELHISISAQPIFNVYGYEVTNSMLVTVLVSGFLVGLSLTGKRWFKRSQKPRWVLFLQTLVESFYMFVMSITPQHAARFFPLVATIFLFVLFGSWAGLLPGSESIGIKTAHGFVPLLRGATADINTTLALAIFAIVSVQIFGYKHRGVRYFKKFLDWSSPINLFVGFLELISEFSRMISFAFRLFGNIFAGEVLLAVIAFLVPLVASLPFLGLEIFVGFIQALVFSTLTLVFINIATSEHQ</sequence>
<evidence type="ECO:0000256" key="8">
    <source>
        <dbReference type="ARBA" id="ARBA00023065"/>
    </source>
</evidence>
<feature type="transmembrane region" description="Helical" evidence="11">
    <location>
        <begin position="80"/>
        <end position="100"/>
    </location>
</feature>
<dbReference type="InterPro" id="IPR023011">
    <property type="entry name" value="ATP_synth_F0_asu_AS"/>
</dbReference>
<keyword evidence="11" id="KW-1003">Cell membrane</keyword>
<dbReference type="GO" id="GO:0046933">
    <property type="term" value="F:proton-transporting ATP synthase activity, rotational mechanism"/>
    <property type="evidence" value="ECO:0007669"/>
    <property type="project" value="UniProtKB-UniRule"/>
</dbReference>
<evidence type="ECO:0000256" key="11">
    <source>
        <dbReference type="HAMAP-Rule" id="MF_01393"/>
    </source>
</evidence>
<evidence type="ECO:0000256" key="12">
    <source>
        <dbReference type="RuleBase" id="RU000483"/>
    </source>
</evidence>
<dbReference type="PROSITE" id="PS00449">
    <property type="entry name" value="ATPASE_A"/>
    <property type="match status" value="1"/>
</dbReference>
<evidence type="ECO:0000313" key="13">
    <source>
        <dbReference type="EMBL" id="OGD61458.1"/>
    </source>
</evidence>
<dbReference type="PANTHER" id="PTHR42823:SF3">
    <property type="entry name" value="ATP SYNTHASE SUBUNIT A, CHLOROPLASTIC"/>
    <property type="match status" value="1"/>
</dbReference>
<feature type="transmembrane region" description="Helical" evidence="11">
    <location>
        <begin position="24"/>
        <end position="42"/>
    </location>
</feature>
<dbReference type="GO" id="GO:0042777">
    <property type="term" value="P:proton motive force-driven plasma membrane ATP synthesis"/>
    <property type="evidence" value="ECO:0007669"/>
    <property type="project" value="TreeGrafter"/>
</dbReference>
<evidence type="ECO:0000256" key="4">
    <source>
        <dbReference type="ARBA" id="ARBA00022547"/>
    </source>
</evidence>
<dbReference type="Gene3D" id="1.20.120.220">
    <property type="entry name" value="ATP synthase, F0 complex, subunit A"/>
    <property type="match status" value="1"/>
</dbReference>
<evidence type="ECO:0000256" key="1">
    <source>
        <dbReference type="ARBA" id="ARBA00004141"/>
    </source>
</evidence>
<dbReference type="NCBIfam" id="TIGR01131">
    <property type="entry name" value="ATP_synt_6_or_A"/>
    <property type="match status" value="1"/>
</dbReference>
<feature type="transmembrane region" description="Helical" evidence="11">
    <location>
        <begin position="216"/>
        <end position="237"/>
    </location>
</feature>
<keyword evidence="8 11" id="KW-0406">Ion transport</keyword>
<protein>
    <recommendedName>
        <fullName evidence="11 12">ATP synthase subunit a</fullName>
    </recommendedName>
    <alternativeName>
        <fullName evidence="11">ATP synthase F0 sector subunit a</fullName>
    </alternativeName>
    <alternativeName>
        <fullName evidence="11">F-ATPase subunit 6</fullName>
    </alternativeName>
</protein>
<dbReference type="EMBL" id="MEZQ01000011">
    <property type="protein sequence ID" value="OGD61458.1"/>
    <property type="molecule type" value="Genomic_DNA"/>
</dbReference>
<name>A0A1F5E268_9BACT</name>